<dbReference type="EMBL" id="CP000096">
    <property type="protein sequence ID" value="ABB24142.1"/>
    <property type="molecule type" value="Genomic_DNA"/>
</dbReference>
<dbReference type="AlphaFoldDB" id="Q3B3D9"/>
<proteinExistence type="predicted"/>
<sequence>MPTAPLCLRHGNCCPIVLMTVATMVRSRDKQARMQIRIHTAGGISTYSGINEMPEGILKGFAAWMIMTDESFLAVHDTVIEIIDKKNGADGPAMPLS</sequence>
<name>Q3B3D9_CHLL3</name>
<dbReference type="Proteomes" id="UP000002709">
    <property type="component" value="Chromosome"/>
</dbReference>
<gene>
    <name evidence="1" type="ordered locus">Plut_1280</name>
</gene>
<reference evidence="2" key="1">
    <citation type="submission" date="2005-08" db="EMBL/GenBank/DDBJ databases">
        <title>Complete sequence of Pelodictyon luteolum DSM 273.</title>
        <authorList>
            <consortium name="US DOE Joint Genome Institute"/>
            <person name="Copeland A."/>
            <person name="Lucas S."/>
            <person name="Lapidus A."/>
            <person name="Barry K."/>
            <person name="Detter J.C."/>
            <person name="Glavina T."/>
            <person name="Hammon N."/>
            <person name="Israni S."/>
            <person name="Pitluck S."/>
            <person name="Bryant D."/>
            <person name="Schmutz J."/>
            <person name="Larimer F."/>
            <person name="Land M."/>
            <person name="Kyrpides N."/>
            <person name="Ivanova N."/>
            <person name="Richardson P."/>
        </authorList>
    </citation>
    <scope>NUCLEOTIDE SEQUENCE [LARGE SCALE GENOMIC DNA]</scope>
    <source>
        <strain evidence="2">DSM 273 / BCRC 81028 / 2530</strain>
    </source>
</reference>
<evidence type="ECO:0000313" key="2">
    <source>
        <dbReference type="Proteomes" id="UP000002709"/>
    </source>
</evidence>
<dbReference type="KEGG" id="plt:Plut_1280"/>
<accession>Q3B3D9</accession>
<dbReference type="HOGENOM" id="CLU_2344169_0_0_10"/>
<organism evidence="1 2">
    <name type="scientific">Chlorobium luteolum (strain DSM 273 / BCRC 81028 / 2530)</name>
    <name type="common">Pelodictyon luteolum</name>
    <dbReference type="NCBI Taxonomy" id="319225"/>
    <lineage>
        <taxon>Bacteria</taxon>
        <taxon>Pseudomonadati</taxon>
        <taxon>Chlorobiota</taxon>
        <taxon>Chlorobiia</taxon>
        <taxon>Chlorobiales</taxon>
        <taxon>Chlorobiaceae</taxon>
        <taxon>Chlorobium/Pelodictyon group</taxon>
        <taxon>Pelodictyon</taxon>
    </lineage>
</organism>
<evidence type="ECO:0000313" key="1">
    <source>
        <dbReference type="EMBL" id="ABB24142.1"/>
    </source>
</evidence>
<keyword evidence="2" id="KW-1185">Reference proteome</keyword>
<protein>
    <submittedName>
        <fullName evidence="1">Uncharacterized protein</fullName>
    </submittedName>
</protein>